<dbReference type="PANTHER" id="PTHR37402:SF1">
    <property type="entry name" value="GRAM DOMAIN-CONTAINING PROTEIN 4"/>
    <property type="match status" value="1"/>
</dbReference>
<feature type="transmembrane region" description="Helical" evidence="1">
    <location>
        <begin position="99"/>
        <end position="119"/>
    </location>
</feature>
<reference evidence="2 3" key="2">
    <citation type="submission" date="2018-11" db="EMBL/GenBank/DDBJ databases">
        <authorList>
            <consortium name="Pathogen Informatics"/>
        </authorList>
    </citation>
    <scope>NUCLEOTIDE SEQUENCE [LARGE SCALE GENOMIC DNA]</scope>
</reference>
<organism evidence="4">
    <name type="scientific">Gongylonema pulchrum</name>
    <dbReference type="NCBI Taxonomy" id="637853"/>
    <lineage>
        <taxon>Eukaryota</taxon>
        <taxon>Metazoa</taxon>
        <taxon>Ecdysozoa</taxon>
        <taxon>Nematoda</taxon>
        <taxon>Chromadorea</taxon>
        <taxon>Rhabditida</taxon>
        <taxon>Spirurina</taxon>
        <taxon>Spiruromorpha</taxon>
        <taxon>Spiruroidea</taxon>
        <taxon>Gongylonematidae</taxon>
        <taxon>Gongylonema</taxon>
    </lineage>
</organism>
<dbReference type="EMBL" id="UYRT01078267">
    <property type="protein sequence ID" value="VDN18160.1"/>
    <property type="molecule type" value="Genomic_DNA"/>
</dbReference>
<protein>
    <submittedName>
        <fullName evidence="4">Chloride channel CLIC-like protein 1</fullName>
    </submittedName>
</protein>
<dbReference type="GO" id="GO:0034164">
    <property type="term" value="P:negative regulation of toll-like receptor 9 signaling pathway"/>
    <property type="evidence" value="ECO:0007669"/>
    <property type="project" value="TreeGrafter"/>
</dbReference>
<evidence type="ECO:0000313" key="3">
    <source>
        <dbReference type="Proteomes" id="UP000271098"/>
    </source>
</evidence>
<accession>A0A183DQI5</accession>
<keyword evidence="1" id="KW-0812">Transmembrane</keyword>
<dbReference type="InterPro" id="IPR037847">
    <property type="entry name" value="GRAMDC4"/>
</dbReference>
<gene>
    <name evidence="2" type="ORF">GPUH_LOCUS10976</name>
</gene>
<evidence type="ECO:0000313" key="2">
    <source>
        <dbReference type="EMBL" id="VDN18160.1"/>
    </source>
</evidence>
<dbReference type="AlphaFoldDB" id="A0A183DQI5"/>
<keyword evidence="1" id="KW-0472">Membrane</keyword>
<evidence type="ECO:0000313" key="4">
    <source>
        <dbReference type="WBParaSite" id="GPUH_0001098901-mRNA-1"/>
    </source>
</evidence>
<dbReference type="Proteomes" id="UP000271098">
    <property type="component" value="Unassembled WGS sequence"/>
</dbReference>
<proteinExistence type="predicted"/>
<sequence>MHIVEGFEDNSFVFKPPHLYDAIAPAFKYDESYTDWSNFPEKIKSVYDEVTNLFLEENTVAPAPKLKLSAQTLRNDLRRCGLHLHVPQRVCTYMFYNGYLYKTILLLTLLQLFANYVFYQKGIDLRVTFLPRVHIDVPHLELTGIGLIFDIAFRVQTLLSLMAKILEKVHNLFMWKSPRTTAEFCALIGFFFAQSLFFSTCSCLSFIGLLVAFKTFISAYFYHRFPKLRQKLDLASYFYVRIPTNYELDMRTRRLSRKFGSQDEMESIRISPTIVRKMNMFANAEVKDGSVASLSNNGTPKCRIPAFKYEKRRSSSCDSISTAAKSACSYRCMLTSKDFRSQNLKYSICESLDDEAPEIVCIASMLIPPL</sequence>
<dbReference type="WBParaSite" id="GPUH_0001098901-mRNA-1">
    <property type="protein sequence ID" value="GPUH_0001098901-mRNA-1"/>
    <property type="gene ID" value="GPUH_0001098901"/>
</dbReference>
<name>A0A183DQI5_9BILA</name>
<dbReference type="GO" id="GO:0006915">
    <property type="term" value="P:apoptotic process"/>
    <property type="evidence" value="ECO:0007669"/>
    <property type="project" value="InterPro"/>
</dbReference>
<evidence type="ECO:0000256" key="1">
    <source>
        <dbReference type="SAM" id="Phobius"/>
    </source>
</evidence>
<reference evidence="4" key="1">
    <citation type="submission" date="2016-06" db="UniProtKB">
        <authorList>
            <consortium name="WormBaseParasite"/>
        </authorList>
    </citation>
    <scope>IDENTIFICATION</scope>
</reference>
<dbReference type="PANTHER" id="PTHR37402">
    <property type="entry name" value="GRAM DOMAIN-CONTAINING PROTEIN 4"/>
    <property type="match status" value="1"/>
</dbReference>
<dbReference type="OrthoDB" id="1708389at2759"/>
<keyword evidence="3" id="KW-1185">Reference proteome</keyword>
<keyword evidence="1" id="KW-1133">Transmembrane helix</keyword>